<evidence type="ECO:0000256" key="1">
    <source>
        <dbReference type="ARBA" id="ARBA00023002"/>
    </source>
</evidence>
<accession>S0NUM7</accession>
<name>S0NUM7_9ENTE</name>
<evidence type="ECO:0000259" key="2">
    <source>
        <dbReference type="Pfam" id="PF00248"/>
    </source>
</evidence>
<dbReference type="Gene3D" id="3.20.20.100">
    <property type="entry name" value="NADP-dependent oxidoreductase domain"/>
    <property type="match status" value="2"/>
</dbReference>
<dbReference type="SUPFAM" id="SSF51430">
    <property type="entry name" value="NAD(P)-linked oxidoreductase"/>
    <property type="match status" value="1"/>
</dbReference>
<sequence length="285" mass="31443">MQYTGFGLGCGSISVANEQAAKESKAIIQAALAQEITFLNTADFYGSGESELGIVEALTGYNREKVYISDKFGMLMSPKGNMYGLDVHPSRVKNYLAHSLKRLKTDYIDCISQQELSQVDAETLRCAKDVHPIASVEMEYSLFNRSMEQTILPTARELGIDVVAFSILAYGLLSGAWTKERVATGEMARNASYIEIFQKGHIEKNILLVEQLRVIAAEKNVSLAQLIYAWSLTKGKDIIPIIGVSKLSQFNASILAREIVLTHEEVERIEQTVPVAAISGRSFPN</sequence>
<dbReference type="InterPro" id="IPR036812">
    <property type="entry name" value="NAD(P)_OxRdtase_dom_sf"/>
</dbReference>
<dbReference type="PATRIC" id="fig|1139996.3.peg.69"/>
<dbReference type="GO" id="GO:0016491">
    <property type="term" value="F:oxidoreductase activity"/>
    <property type="evidence" value="ECO:0007669"/>
    <property type="project" value="UniProtKB-KW"/>
</dbReference>
<keyword evidence="4" id="KW-1185">Reference proteome</keyword>
<comment type="caution">
    <text evidence="3">The sequence shown here is derived from an EMBL/GenBank/DDBJ whole genome shotgun (WGS) entry which is preliminary data.</text>
</comment>
<dbReference type="AlphaFoldDB" id="S0NUM7"/>
<gene>
    <name evidence="3" type="ORF">OMQ_00078</name>
</gene>
<dbReference type="STRING" id="41997.RV16_GL002335"/>
<dbReference type="PANTHER" id="PTHR43625:SF40">
    <property type="entry name" value="ALDO-KETO REDUCTASE YAKC [NADP(+)]"/>
    <property type="match status" value="1"/>
</dbReference>
<dbReference type="InterPro" id="IPR050791">
    <property type="entry name" value="Aldo-Keto_reductase"/>
</dbReference>
<feature type="domain" description="NADP-dependent oxidoreductase" evidence="2">
    <location>
        <begin position="116"/>
        <end position="271"/>
    </location>
</feature>
<evidence type="ECO:0000313" key="4">
    <source>
        <dbReference type="Proteomes" id="UP000014136"/>
    </source>
</evidence>
<dbReference type="Pfam" id="PF00248">
    <property type="entry name" value="Aldo_ket_red"/>
    <property type="match status" value="2"/>
</dbReference>
<proteinExistence type="predicted"/>
<dbReference type="HOGENOM" id="CLU_023205_2_1_9"/>
<feature type="domain" description="NADP-dependent oxidoreductase" evidence="2">
    <location>
        <begin position="8"/>
        <end position="111"/>
    </location>
</feature>
<protein>
    <recommendedName>
        <fullName evidence="2">NADP-dependent oxidoreductase domain-containing protein</fullName>
    </recommendedName>
</protein>
<keyword evidence="1" id="KW-0560">Oxidoreductase</keyword>
<dbReference type="OrthoDB" id="9773828at2"/>
<dbReference type="InterPro" id="IPR023210">
    <property type="entry name" value="NADP_OxRdtase_dom"/>
</dbReference>
<reference evidence="3 4" key="1">
    <citation type="submission" date="2013-03" db="EMBL/GenBank/DDBJ databases">
        <title>The Genome Sequence of Enterococcus saccharolyticus ATCC_43076 (Illumina only assembly).</title>
        <authorList>
            <consortium name="The Broad Institute Genomics Platform"/>
            <consortium name="The Broad Institute Genome Sequencing Center for Infectious Disease"/>
            <person name="Earl A."/>
            <person name="Russ C."/>
            <person name="Gilmore M."/>
            <person name="Surin D."/>
            <person name="Walker B."/>
            <person name="Young S."/>
            <person name="Zeng Q."/>
            <person name="Gargeya S."/>
            <person name="Fitzgerald M."/>
            <person name="Haas B."/>
            <person name="Abouelleil A."/>
            <person name="Allen A.W."/>
            <person name="Alvarado L."/>
            <person name="Arachchi H.M."/>
            <person name="Berlin A.M."/>
            <person name="Chapman S.B."/>
            <person name="Gainer-Dewar J."/>
            <person name="Goldberg J."/>
            <person name="Griggs A."/>
            <person name="Gujja S."/>
            <person name="Hansen M."/>
            <person name="Howarth C."/>
            <person name="Imamovic A."/>
            <person name="Ireland A."/>
            <person name="Larimer J."/>
            <person name="McCowan C."/>
            <person name="Murphy C."/>
            <person name="Pearson M."/>
            <person name="Poon T.W."/>
            <person name="Priest M."/>
            <person name="Roberts A."/>
            <person name="Saif S."/>
            <person name="Shea T."/>
            <person name="Sisk P."/>
            <person name="Sykes S."/>
            <person name="Wortman J."/>
            <person name="Nusbaum C."/>
            <person name="Birren B."/>
        </authorList>
    </citation>
    <scope>NUCLEOTIDE SEQUENCE [LARGE SCALE GENOMIC DNA]</scope>
    <source>
        <strain evidence="3 4">ATCC 43076</strain>
    </source>
</reference>
<dbReference type="RefSeq" id="WP_016173890.1">
    <property type="nucleotide sequence ID" value="NZ_KE136389.1"/>
</dbReference>
<dbReference type="EMBL" id="AHYT01000001">
    <property type="protein sequence ID" value="EOT30375.1"/>
    <property type="molecule type" value="Genomic_DNA"/>
</dbReference>
<organism evidence="3 4">
    <name type="scientific">Enterococcus saccharolyticus subsp. saccharolyticus ATCC 43076</name>
    <dbReference type="NCBI Taxonomy" id="1139996"/>
    <lineage>
        <taxon>Bacteria</taxon>
        <taxon>Bacillati</taxon>
        <taxon>Bacillota</taxon>
        <taxon>Bacilli</taxon>
        <taxon>Lactobacillales</taxon>
        <taxon>Enterococcaceae</taxon>
        <taxon>Enterococcus</taxon>
    </lineage>
</organism>
<dbReference type="PANTHER" id="PTHR43625">
    <property type="entry name" value="AFLATOXIN B1 ALDEHYDE REDUCTASE"/>
    <property type="match status" value="1"/>
</dbReference>
<dbReference type="eggNOG" id="COG0667">
    <property type="taxonomic scope" value="Bacteria"/>
</dbReference>
<dbReference type="GO" id="GO:0005737">
    <property type="term" value="C:cytoplasm"/>
    <property type="evidence" value="ECO:0007669"/>
    <property type="project" value="TreeGrafter"/>
</dbReference>
<dbReference type="Proteomes" id="UP000014136">
    <property type="component" value="Unassembled WGS sequence"/>
</dbReference>
<evidence type="ECO:0000313" key="3">
    <source>
        <dbReference type="EMBL" id="EOT30375.1"/>
    </source>
</evidence>